<dbReference type="SUPFAM" id="SSF64518">
    <property type="entry name" value="Phase 1 flagellin"/>
    <property type="match status" value="1"/>
</dbReference>
<evidence type="ECO:0000259" key="9">
    <source>
        <dbReference type="Pfam" id="PF06429"/>
    </source>
</evidence>
<dbReference type="GO" id="GO:0005198">
    <property type="term" value="F:structural molecule activity"/>
    <property type="evidence" value="ECO:0007669"/>
    <property type="project" value="UniProtKB-UniRule"/>
</dbReference>
<evidence type="ECO:0000256" key="5">
    <source>
        <dbReference type="ARBA" id="ARBA00022525"/>
    </source>
</evidence>
<evidence type="ECO:0000313" key="12">
    <source>
        <dbReference type="Proteomes" id="UP000309133"/>
    </source>
</evidence>
<dbReference type="GO" id="GO:0044780">
    <property type="term" value="P:bacterial-type flagellum assembly"/>
    <property type="evidence" value="ECO:0007669"/>
    <property type="project" value="InterPro"/>
</dbReference>
<dbReference type="NCBIfam" id="TIGR02492">
    <property type="entry name" value="flgK_ends"/>
    <property type="match status" value="1"/>
</dbReference>
<organism evidence="11 12">
    <name type="scientific">Naasia lichenicola</name>
    <dbReference type="NCBI Taxonomy" id="2565933"/>
    <lineage>
        <taxon>Bacteria</taxon>
        <taxon>Bacillati</taxon>
        <taxon>Actinomycetota</taxon>
        <taxon>Actinomycetes</taxon>
        <taxon>Micrococcales</taxon>
        <taxon>Microbacteriaceae</taxon>
        <taxon>Naasia</taxon>
    </lineage>
</organism>
<dbReference type="InterPro" id="IPR010930">
    <property type="entry name" value="Flg_bb/hook_C_dom"/>
</dbReference>
<sequence length="475" mass="47612">MSTFGGLHTAYSGLNAARAAIEVTGQNISNATTAGYTRQRVTQESVGATGAGASIFVSGTNIGTGVSITGVQRIDDQMVDQRLRSATASSNYWSVASGTMDTVEASLGEPSDTGLSATLGDFWASWQALSNNPTLESAGQSVISEATKLTAQIASGYQTAATNWSQARDTAVDTVARINTTAQQIAQLNTAIRVTVAGGGSANELIDQRATLIGSLSGMTGATVRNNTDSTVDVIVGGYTMVGSGAARQLAVVGAASLPNAAASPVHVEWADKPGTTVEIDGGSLAGSLTSLAPAAAGGTGGPFAEQAALYNSLATNLAAKVNAVHATGTNSTGATNLAFFSFSAGSPAATGLTLVPTTLAGIATGASGSGAANGSLADAIGKIGDAADGPDRVWASYVVNVGTQARNATTQATLTSATLTTATTAQSSQNAVDLDEETTNLITFQHAYQGAARMMTAIDEMLDVLINRTGLVGR</sequence>
<dbReference type="PANTHER" id="PTHR30033:SF1">
    <property type="entry name" value="FLAGELLAR HOOK-ASSOCIATED PROTEIN 1"/>
    <property type="match status" value="1"/>
</dbReference>
<name>A0A4S4FHU0_9MICO</name>
<keyword evidence="11" id="KW-0966">Cell projection</keyword>
<dbReference type="GO" id="GO:0005576">
    <property type="term" value="C:extracellular region"/>
    <property type="evidence" value="ECO:0007669"/>
    <property type="project" value="UniProtKB-SubCell"/>
</dbReference>
<dbReference type="Pfam" id="PF00460">
    <property type="entry name" value="Flg_bb_rod"/>
    <property type="match status" value="1"/>
</dbReference>
<dbReference type="OrthoDB" id="9802553at2"/>
<dbReference type="PRINTS" id="PR01005">
    <property type="entry name" value="FLGHOOKAP1"/>
</dbReference>
<keyword evidence="6 7" id="KW-0975">Bacterial flagellum</keyword>
<dbReference type="Pfam" id="PF06429">
    <property type="entry name" value="Flg_bbr_C"/>
    <property type="match status" value="1"/>
</dbReference>
<keyword evidence="11" id="KW-0282">Flagellum</keyword>
<keyword evidence="5 7" id="KW-0964">Secreted</keyword>
<dbReference type="InterPro" id="IPR001444">
    <property type="entry name" value="Flag_bb_rod_N"/>
</dbReference>
<dbReference type="Pfam" id="PF22638">
    <property type="entry name" value="FlgK_D1"/>
    <property type="match status" value="1"/>
</dbReference>
<dbReference type="PANTHER" id="PTHR30033">
    <property type="entry name" value="FLAGELLAR HOOK-ASSOCIATED PROTEIN 1"/>
    <property type="match status" value="1"/>
</dbReference>
<evidence type="ECO:0000259" key="8">
    <source>
        <dbReference type="Pfam" id="PF00460"/>
    </source>
</evidence>
<keyword evidence="11" id="KW-0969">Cilium</keyword>
<dbReference type="EMBL" id="SSSM01000005">
    <property type="protein sequence ID" value="THG29661.1"/>
    <property type="molecule type" value="Genomic_DNA"/>
</dbReference>
<accession>A0A4S4FHU0</accession>
<dbReference type="Proteomes" id="UP000309133">
    <property type="component" value="Unassembled WGS sequence"/>
</dbReference>
<comment type="similarity">
    <text evidence="3 7">Belongs to the flagella basal body rod proteins family.</text>
</comment>
<feature type="domain" description="Flagellar basal body rod protein N-terminal" evidence="8">
    <location>
        <begin position="7"/>
        <end position="37"/>
    </location>
</feature>
<dbReference type="RefSeq" id="WP_136427990.1">
    <property type="nucleotide sequence ID" value="NZ_SSSM01000005.1"/>
</dbReference>
<gene>
    <name evidence="7 11" type="primary">flgK</name>
    <name evidence="11" type="ORF">E6C64_13410</name>
</gene>
<evidence type="ECO:0000256" key="6">
    <source>
        <dbReference type="ARBA" id="ARBA00023143"/>
    </source>
</evidence>
<comment type="subcellular location">
    <subcellularLocation>
        <location evidence="1 7">Bacterial flagellum</location>
    </subcellularLocation>
    <subcellularLocation>
        <location evidence="2 7">Secreted</location>
    </subcellularLocation>
</comment>
<evidence type="ECO:0000256" key="3">
    <source>
        <dbReference type="ARBA" id="ARBA00009677"/>
    </source>
</evidence>
<feature type="domain" description="Flagellar basal-body/hook protein C-terminal" evidence="9">
    <location>
        <begin position="433"/>
        <end position="468"/>
    </location>
</feature>
<feature type="domain" description="Flagellar hook-associated protein FlgK helical" evidence="10">
    <location>
        <begin position="101"/>
        <end position="341"/>
    </location>
</feature>
<protein>
    <recommendedName>
        <fullName evidence="4 7">Flagellar hook-associated protein 1</fullName>
        <shortName evidence="7">HAP1</shortName>
    </recommendedName>
</protein>
<reference evidence="11 12" key="1">
    <citation type="submission" date="2019-04" db="EMBL/GenBank/DDBJ databases">
        <authorList>
            <person name="Jiang L."/>
        </authorList>
    </citation>
    <scope>NUCLEOTIDE SEQUENCE [LARGE SCALE GENOMIC DNA]</scope>
    <source>
        <strain evidence="11 12">YIM 131853</strain>
    </source>
</reference>
<dbReference type="GO" id="GO:0009424">
    <property type="term" value="C:bacterial-type flagellum hook"/>
    <property type="evidence" value="ECO:0007669"/>
    <property type="project" value="UniProtKB-UniRule"/>
</dbReference>
<dbReference type="InterPro" id="IPR053927">
    <property type="entry name" value="FlgK_helical"/>
</dbReference>
<evidence type="ECO:0000256" key="1">
    <source>
        <dbReference type="ARBA" id="ARBA00004365"/>
    </source>
</evidence>
<dbReference type="InterPro" id="IPR002371">
    <property type="entry name" value="FlgK"/>
</dbReference>
<evidence type="ECO:0000313" key="11">
    <source>
        <dbReference type="EMBL" id="THG29661.1"/>
    </source>
</evidence>
<dbReference type="AlphaFoldDB" id="A0A4S4FHU0"/>
<evidence type="ECO:0000256" key="7">
    <source>
        <dbReference type="RuleBase" id="RU362065"/>
    </source>
</evidence>
<comment type="caution">
    <text evidence="11">The sequence shown here is derived from an EMBL/GenBank/DDBJ whole genome shotgun (WGS) entry which is preliminary data.</text>
</comment>
<evidence type="ECO:0000259" key="10">
    <source>
        <dbReference type="Pfam" id="PF22638"/>
    </source>
</evidence>
<evidence type="ECO:0000256" key="2">
    <source>
        <dbReference type="ARBA" id="ARBA00004613"/>
    </source>
</evidence>
<keyword evidence="12" id="KW-1185">Reference proteome</keyword>
<proteinExistence type="inferred from homology"/>
<evidence type="ECO:0000256" key="4">
    <source>
        <dbReference type="ARBA" id="ARBA00016244"/>
    </source>
</evidence>